<dbReference type="PANTHER" id="PTHR33841">
    <property type="entry name" value="DNA METHYLTRANSFERASE YEEA-RELATED"/>
    <property type="match status" value="1"/>
</dbReference>
<dbReference type="InterPro" id="IPR050953">
    <property type="entry name" value="N4_N6_ade-DNA_methylase"/>
</dbReference>
<feature type="domain" description="Type II methyltransferase M.TaqI-like" evidence="6">
    <location>
        <begin position="6"/>
        <end position="62"/>
    </location>
</feature>
<dbReference type="Pfam" id="PF07669">
    <property type="entry name" value="Eco57I"/>
    <property type="match status" value="1"/>
</dbReference>
<dbReference type="RefSeq" id="WP_184451420.1">
    <property type="nucleotide sequence ID" value="NZ_JACHMK010000001.1"/>
</dbReference>
<evidence type="ECO:0000259" key="6">
    <source>
        <dbReference type="Pfam" id="PF07669"/>
    </source>
</evidence>
<evidence type="ECO:0000256" key="3">
    <source>
        <dbReference type="ARBA" id="ARBA00022679"/>
    </source>
</evidence>
<dbReference type="Proteomes" id="UP000617426">
    <property type="component" value="Unassembled WGS sequence"/>
</dbReference>
<keyword evidence="2" id="KW-0489">Methyltransferase</keyword>
<gene>
    <name evidence="7" type="ORF">HD592_000308</name>
</gene>
<keyword evidence="8" id="KW-1185">Reference proteome</keyword>
<evidence type="ECO:0000256" key="2">
    <source>
        <dbReference type="ARBA" id="ARBA00022603"/>
    </source>
</evidence>
<dbReference type="GO" id="GO:0032259">
    <property type="term" value="P:methylation"/>
    <property type="evidence" value="ECO:0007669"/>
    <property type="project" value="UniProtKB-KW"/>
</dbReference>
<comment type="catalytic activity">
    <reaction evidence="5">
        <text>a 2'-deoxyadenosine in DNA + S-adenosyl-L-methionine = an N(6)-methyl-2'-deoxyadenosine in DNA + S-adenosyl-L-homocysteine + H(+)</text>
        <dbReference type="Rhea" id="RHEA:15197"/>
        <dbReference type="Rhea" id="RHEA-COMP:12418"/>
        <dbReference type="Rhea" id="RHEA-COMP:12419"/>
        <dbReference type="ChEBI" id="CHEBI:15378"/>
        <dbReference type="ChEBI" id="CHEBI:57856"/>
        <dbReference type="ChEBI" id="CHEBI:59789"/>
        <dbReference type="ChEBI" id="CHEBI:90615"/>
        <dbReference type="ChEBI" id="CHEBI:90616"/>
        <dbReference type="EC" id="2.1.1.72"/>
    </reaction>
</comment>
<evidence type="ECO:0000256" key="5">
    <source>
        <dbReference type="ARBA" id="ARBA00047942"/>
    </source>
</evidence>
<reference evidence="7" key="1">
    <citation type="submission" date="2020-08" db="EMBL/GenBank/DDBJ databases">
        <title>Sequencing the genomes of 1000 actinobacteria strains.</title>
        <authorList>
            <person name="Klenk H.-P."/>
        </authorList>
    </citation>
    <scope>NUCLEOTIDE SEQUENCE</scope>
    <source>
        <strain evidence="7">DSM 10695</strain>
    </source>
</reference>
<keyword evidence="3" id="KW-0808">Transferase</keyword>
<name>A0A923IWV7_9ACTO</name>
<dbReference type="PANTHER" id="PTHR33841:SF1">
    <property type="entry name" value="DNA METHYLTRANSFERASE A"/>
    <property type="match status" value="1"/>
</dbReference>
<protein>
    <recommendedName>
        <fullName evidence="1">site-specific DNA-methyltransferase (adenine-specific)</fullName>
        <ecNumber evidence="1">2.1.1.72</ecNumber>
    </recommendedName>
</protein>
<evidence type="ECO:0000313" key="7">
    <source>
        <dbReference type="EMBL" id="MBB6333743.1"/>
    </source>
</evidence>
<dbReference type="EC" id="2.1.1.72" evidence="1"/>
<evidence type="ECO:0000256" key="4">
    <source>
        <dbReference type="ARBA" id="ARBA00022691"/>
    </source>
</evidence>
<sequence length="375" mass="42312">MKETFPEGKSDLFAAFIERCLTLLRPHGFMAQVTMQSWMFLSSFEKLRNKLRRCASIVAMLHMDNMVMRIAFGTSATVWEVGGDPTHPGKYTWMELSDIEGDKPRVFPAHNERNARAGDDGFFSVAQKDMAVIPGSPIVYWLSEKIRASFWNFPPLDTRSRSAKGLVTADNETFVRLWWEIELRDFGFGYADRESAKRSKRRWFPYAKGGEFRRWAGNLESVVDWEDDGRRIQTTMTSDGSRVRATNLNLDRIFKEGIAWTVVTSGQQAFRLVRAGALFDAAAGVCQSTTNEEHLALLNSNVANTILSAINPTLNLHPGYLGAIPIPNGITMCTIGDVRALIRNSQDDWDGFETSWQFASNPLVAISQELHSLQR</sequence>
<dbReference type="EMBL" id="JACHMK010000001">
    <property type="protein sequence ID" value="MBB6333743.1"/>
    <property type="molecule type" value="Genomic_DNA"/>
</dbReference>
<dbReference type="GO" id="GO:0006304">
    <property type="term" value="P:DNA modification"/>
    <property type="evidence" value="ECO:0007669"/>
    <property type="project" value="InterPro"/>
</dbReference>
<keyword evidence="4" id="KW-0949">S-adenosyl-L-methionine</keyword>
<evidence type="ECO:0000256" key="1">
    <source>
        <dbReference type="ARBA" id="ARBA00011900"/>
    </source>
</evidence>
<evidence type="ECO:0000313" key="8">
    <source>
        <dbReference type="Proteomes" id="UP000617426"/>
    </source>
</evidence>
<accession>A0A923IWV7</accession>
<organism evidence="7 8">
    <name type="scientific">Schaalia hyovaginalis</name>
    <dbReference type="NCBI Taxonomy" id="29316"/>
    <lineage>
        <taxon>Bacteria</taxon>
        <taxon>Bacillati</taxon>
        <taxon>Actinomycetota</taxon>
        <taxon>Actinomycetes</taxon>
        <taxon>Actinomycetales</taxon>
        <taxon>Actinomycetaceae</taxon>
        <taxon>Schaalia</taxon>
    </lineage>
</organism>
<comment type="caution">
    <text evidence="7">The sequence shown here is derived from an EMBL/GenBank/DDBJ whole genome shotgun (WGS) entry which is preliminary data.</text>
</comment>
<dbReference type="Gene3D" id="3.40.50.150">
    <property type="entry name" value="Vaccinia Virus protein VP39"/>
    <property type="match status" value="1"/>
</dbReference>
<dbReference type="InterPro" id="IPR011639">
    <property type="entry name" value="MethylTrfase_TaqI-like_dom"/>
</dbReference>
<proteinExistence type="predicted"/>
<dbReference type="GO" id="GO:0009007">
    <property type="term" value="F:site-specific DNA-methyltransferase (adenine-specific) activity"/>
    <property type="evidence" value="ECO:0007669"/>
    <property type="project" value="UniProtKB-EC"/>
</dbReference>
<dbReference type="InterPro" id="IPR029063">
    <property type="entry name" value="SAM-dependent_MTases_sf"/>
</dbReference>
<dbReference type="SUPFAM" id="SSF53335">
    <property type="entry name" value="S-adenosyl-L-methionine-dependent methyltransferases"/>
    <property type="match status" value="1"/>
</dbReference>
<dbReference type="AlphaFoldDB" id="A0A923IWV7"/>